<gene>
    <name evidence="8" type="ORF">SAMN05444002_3703</name>
</gene>
<keyword evidence="3" id="KW-0831">Ubiquinone biosynthesis</keyword>
<evidence type="ECO:0000256" key="4">
    <source>
        <dbReference type="ARBA" id="ARBA00022946"/>
    </source>
</evidence>
<dbReference type="Proteomes" id="UP000184932">
    <property type="component" value="Unassembled WGS sequence"/>
</dbReference>
<evidence type="ECO:0000256" key="1">
    <source>
        <dbReference type="ARBA" id="ARBA00004749"/>
    </source>
</evidence>
<protein>
    <submittedName>
        <fullName evidence="8">Ubiquinone biosynthesis protein COQ9</fullName>
    </submittedName>
</protein>
<dbReference type="GO" id="GO:0006744">
    <property type="term" value="P:ubiquinone biosynthetic process"/>
    <property type="evidence" value="ECO:0007669"/>
    <property type="project" value="UniProtKB-KW"/>
</dbReference>
<dbReference type="AlphaFoldDB" id="A0A1N6ICK4"/>
<keyword evidence="4" id="KW-0809">Transit peptide</keyword>
<name>A0A1N6ICK4_9RHOB</name>
<dbReference type="NCBIfam" id="TIGR02396">
    <property type="entry name" value="diverge_rpsU"/>
    <property type="match status" value="1"/>
</dbReference>
<comment type="similarity">
    <text evidence="2">Belongs to the COQ9 family.</text>
</comment>
<dbReference type="STRING" id="1217970.SAMN05444002_3703"/>
<accession>A0A1N6ICK4</accession>
<dbReference type="GO" id="GO:0008289">
    <property type="term" value="F:lipid binding"/>
    <property type="evidence" value="ECO:0007669"/>
    <property type="project" value="UniProtKB-KW"/>
</dbReference>
<evidence type="ECO:0000313" key="8">
    <source>
        <dbReference type="EMBL" id="SIO29747.1"/>
    </source>
</evidence>
<dbReference type="Pfam" id="PF08511">
    <property type="entry name" value="COQ9"/>
    <property type="match status" value="1"/>
</dbReference>
<dbReference type="PANTHER" id="PTHR21427">
    <property type="entry name" value="UBIQUINONE BIOSYNTHESIS PROTEIN COQ9, MITOCHONDRIAL"/>
    <property type="match status" value="1"/>
</dbReference>
<evidence type="ECO:0000256" key="3">
    <source>
        <dbReference type="ARBA" id="ARBA00022688"/>
    </source>
</evidence>
<dbReference type="EMBL" id="FSRL01000002">
    <property type="protein sequence ID" value="SIO29747.1"/>
    <property type="molecule type" value="Genomic_DNA"/>
</dbReference>
<evidence type="ECO:0000259" key="7">
    <source>
        <dbReference type="Pfam" id="PF08511"/>
    </source>
</evidence>
<evidence type="ECO:0000313" key="9">
    <source>
        <dbReference type="Proteomes" id="UP000184932"/>
    </source>
</evidence>
<keyword evidence="8" id="KW-0830">Ubiquinone</keyword>
<dbReference type="InterPro" id="IPR012762">
    <property type="entry name" value="Ubiq_biosynth_COQ9"/>
</dbReference>
<dbReference type="Gene3D" id="1.10.357.10">
    <property type="entry name" value="Tetracycline Repressor, domain 2"/>
    <property type="match status" value="1"/>
</dbReference>
<keyword evidence="5" id="KW-0446">Lipid-binding</keyword>
<evidence type="ECO:0000256" key="2">
    <source>
        <dbReference type="ARBA" id="ARBA00010766"/>
    </source>
</evidence>
<evidence type="ECO:0000256" key="5">
    <source>
        <dbReference type="ARBA" id="ARBA00023121"/>
    </source>
</evidence>
<sequence length="232" mass="24893">MTSQPETPAKAAILDAALPHVAFDGWSDEALTRAAGEAGVSAGEARALFPRGAVDLALAFHARGDAKMLEALGAVELEAMRFSERVAHAVRLRLEAIEGDREAVRRAASLFALPQNAAAGAGAVWGTADAIWRALGDTSEDLNWYSKRATLSAVYSATLLYWLGDQSEGHEATWAFLDRRIDDVMRIEKLKAGLRKNPLTKGLMAGPEWLAARVRAPRSTPPADMPGHVSKP</sequence>
<dbReference type="PANTHER" id="PTHR21427:SF19">
    <property type="entry name" value="UBIQUINONE BIOSYNTHESIS PROTEIN COQ9, MITOCHONDRIAL"/>
    <property type="match status" value="1"/>
</dbReference>
<feature type="domain" description="COQ9 C-terminal" evidence="7">
    <location>
        <begin position="119"/>
        <end position="188"/>
    </location>
</feature>
<proteinExistence type="inferred from homology"/>
<comment type="pathway">
    <text evidence="1">Cofactor biosynthesis; ubiquinone biosynthesis.</text>
</comment>
<keyword evidence="9" id="KW-1185">Reference proteome</keyword>
<comment type="function">
    <text evidence="6">Membrane-associated protein that warps the membrane surface to access and bind aromatic isoprenes with high specificity, including ubiquinone (CoQ) isoprene intermediates and presents them directly to COQ7, therefore facilitating the COQ7-mediated hydroxylase step. Participates in the biosynthesis of coenzyme Q, also named ubiquinone, an essential lipid-soluble electron transporter for aerobic cellular respiration.</text>
</comment>
<reference evidence="9" key="1">
    <citation type="submission" date="2016-11" db="EMBL/GenBank/DDBJ databases">
        <authorList>
            <person name="Varghese N."/>
            <person name="Submissions S."/>
        </authorList>
    </citation>
    <scope>NUCLEOTIDE SEQUENCE [LARGE SCALE GENOMIC DNA]</scope>
    <source>
        <strain evidence="9">DSM 29440</strain>
    </source>
</reference>
<organism evidence="8 9">
    <name type="scientific">Vannielia litorea</name>
    <dbReference type="NCBI Taxonomy" id="1217970"/>
    <lineage>
        <taxon>Bacteria</taxon>
        <taxon>Pseudomonadati</taxon>
        <taxon>Pseudomonadota</taxon>
        <taxon>Alphaproteobacteria</taxon>
        <taxon>Rhodobacterales</taxon>
        <taxon>Paracoccaceae</taxon>
        <taxon>Vannielia</taxon>
    </lineage>
</organism>
<evidence type="ECO:0000256" key="6">
    <source>
        <dbReference type="ARBA" id="ARBA00058104"/>
    </source>
</evidence>
<dbReference type="InterPro" id="IPR013718">
    <property type="entry name" value="COQ9_C"/>
</dbReference>